<keyword evidence="6" id="KW-1185">Reference proteome</keyword>
<evidence type="ECO:0000313" key="6">
    <source>
        <dbReference type="Proteomes" id="UP001174694"/>
    </source>
</evidence>
<proteinExistence type="predicted"/>
<organism evidence="5 6">
    <name type="scientific">Pleurostoma richardsiae</name>
    <dbReference type="NCBI Taxonomy" id="41990"/>
    <lineage>
        <taxon>Eukaryota</taxon>
        <taxon>Fungi</taxon>
        <taxon>Dikarya</taxon>
        <taxon>Ascomycota</taxon>
        <taxon>Pezizomycotina</taxon>
        <taxon>Sordariomycetes</taxon>
        <taxon>Sordariomycetidae</taxon>
        <taxon>Calosphaeriales</taxon>
        <taxon>Pleurostomataceae</taxon>
        <taxon>Pleurostoma</taxon>
    </lineage>
</organism>
<dbReference type="SUPFAM" id="SSF48403">
    <property type="entry name" value="Ankyrin repeat"/>
    <property type="match status" value="1"/>
</dbReference>
<feature type="repeat" description="ANK" evidence="3">
    <location>
        <begin position="335"/>
        <end position="367"/>
    </location>
</feature>
<dbReference type="SMART" id="SM00248">
    <property type="entry name" value="ANK"/>
    <property type="match status" value="8"/>
</dbReference>
<gene>
    <name evidence="5" type="ORF">NKR23_g790</name>
</gene>
<dbReference type="Gene3D" id="1.25.40.20">
    <property type="entry name" value="Ankyrin repeat-containing domain"/>
    <property type="match status" value="3"/>
</dbReference>
<evidence type="ECO:0000256" key="3">
    <source>
        <dbReference type="PROSITE-ProRule" id="PRU00023"/>
    </source>
</evidence>
<sequence>MPLLDFVSPVVSAAKYAWDVYTRCRELPKDAKRLSRSVRSLYKQLESSQSIAKRLWESGLLDPELEAQLEDACRDCVETLEEADKTAQKLQNETIERLRQALFASDEVVGLFEKLRCHREELQGVNGNITTAICHEIGLQQKRYPPIPDDQIPDFTPDFVRQLLRNGDYVDKRDHDGHTALYIAAECDVPGAPLTKLLLRQGADPTKVTRNLRMNAVHVAAYHNQPDVLIAIKNHLTAAAALPEDQHDRAWQQELRKQSQRVKQQRAQGAGNSKWRALLQSTSMDGRTPLHLAAEGMPAEIADGELHQAAEFLLAELAAQLSSTATSVVNARDESGKTPLHVTAERGKVCTLGALLAAGAKVHVRDKSKKTPLYLAVEGGHLEVVESLLANLATKPDAHRRRAVNACDESCRTPLHIAAETGNVLILNALVTAEATIDIQDKDGKTPLHVAAEKGKIHALKKLLAAGATTNMQDRNGRTPLHIAAKKGYIHTLKALLEAGATVDALDKSGHSPLALAEKGGHQACMDKLRVAIKEEEEEKKKKRRVQRGKARKRS</sequence>
<dbReference type="Proteomes" id="UP001174694">
    <property type="component" value="Unassembled WGS sequence"/>
</dbReference>
<feature type="repeat" description="ANK" evidence="3">
    <location>
        <begin position="443"/>
        <end position="475"/>
    </location>
</feature>
<evidence type="ECO:0000256" key="2">
    <source>
        <dbReference type="ARBA" id="ARBA00023043"/>
    </source>
</evidence>
<feature type="repeat" description="ANK" evidence="3">
    <location>
        <begin position="368"/>
        <end position="389"/>
    </location>
</feature>
<evidence type="ECO:0000313" key="5">
    <source>
        <dbReference type="EMBL" id="KAJ9157730.1"/>
    </source>
</evidence>
<reference evidence="5" key="1">
    <citation type="submission" date="2022-07" db="EMBL/GenBank/DDBJ databases">
        <title>Fungi with potential for degradation of polypropylene.</title>
        <authorList>
            <person name="Gostincar C."/>
        </authorList>
    </citation>
    <scope>NUCLEOTIDE SEQUENCE</scope>
    <source>
        <strain evidence="5">EXF-13308</strain>
    </source>
</reference>
<feature type="repeat" description="ANK" evidence="3">
    <location>
        <begin position="176"/>
        <end position="210"/>
    </location>
</feature>
<feature type="repeat" description="ANK" evidence="3">
    <location>
        <begin position="476"/>
        <end position="508"/>
    </location>
</feature>
<dbReference type="Pfam" id="PF12796">
    <property type="entry name" value="Ank_2"/>
    <property type="match status" value="3"/>
</dbReference>
<dbReference type="InterPro" id="IPR002110">
    <property type="entry name" value="Ankyrin_rpt"/>
</dbReference>
<feature type="compositionally biased region" description="Basic residues" evidence="4">
    <location>
        <begin position="541"/>
        <end position="555"/>
    </location>
</feature>
<dbReference type="PANTHER" id="PTHR24198">
    <property type="entry name" value="ANKYRIN REPEAT AND PROTEIN KINASE DOMAIN-CONTAINING PROTEIN"/>
    <property type="match status" value="1"/>
</dbReference>
<dbReference type="PROSITE" id="PS50088">
    <property type="entry name" value="ANK_REPEAT"/>
    <property type="match status" value="6"/>
</dbReference>
<dbReference type="AlphaFoldDB" id="A0AA38S7M6"/>
<feature type="repeat" description="ANK" evidence="3">
    <location>
        <begin position="410"/>
        <end position="442"/>
    </location>
</feature>
<dbReference type="PROSITE" id="PS50297">
    <property type="entry name" value="ANK_REP_REGION"/>
    <property type="match status" value="5"/>
</dbReference>
<evidence type="ECO:0000256" key="4">
    <source>
        <dbReference type="SAM" id="MobiDB-lite"/>
    </source>
</evidence>
<accession>A0AA38S7M6</accession>
<dbReference type="InterPro" id="IPR036770">
    <property type="entry name" value="Ankyrin_rpt-contain_sf"/>
</dbReference>
<keyword evidence="2 3" id="KW-0040">ANK repeat</keyword>
<dbReference type="PANTHER" id="PTHR24198:SF165">
    <property type="entry name" value="ANKYRIN REPEAT-CONTAINING PROTEIN-RELATED"/>
    <property type="match status" value="1"/>
</dbReference>
<feature type="region of interest" description="Disordered" evidence="4">
    <location>
        <begin position="536"/>
        <end position="555"/>
    </location>
</feature>
<dbReference type="PRINTS" id="PR01415">
    <property type="entry name" value="ANKYRIN"/>
</dbReference>
<evidence type="ECO:0000256" key="1">
    <source>
        <dbReference type="ARBA" id="ARBA00022737"/>
    </source>
</evidence>
<comment type="caution">
    <text evidence="5">The sequence shown here is derived from an EMBL/GenBank/DDBJ whole genome shotgun (WGS) entry which is preliminary data.</text>
</comment>
<protein>
    <submittedName>
        <fullName evidence="5">Uncharacterized protein</fullName>
    </submittedName>
</protein>
<dbReference type="EMBL" id="JANBVO010000001">
    <property type="protein sequence ID" value="KAJ9157730.1"/>
    <property type="molecule type" value="Genomic_DNA"/>
</dbReference>
<name>A0AA38S7M6_9PEZI</name>
<keyword evidence="1" id="KW-0677">Repeat</keyword>
<dbReference type="Pfam" id="PF00023">
    <property type="entry name" value="Ank"/>
    <property type="match status" value="1"/>
</dbReference>